<organism evidence="1 2">
    <name type="scientific">Aromatoleum tolulyticum</name>
    <dbReference type="NCBI Taxonomy" id="34027"/>
    <lineage>
        <taxon>Bacteria</taxon>
        <taxon>Pseudomonadati</taxon>
        <taxon>Pseudomonadota</taxon>
        <taxon>Betaproteobacteria</taxon>
        <taxon>Rhodocyclales</taxon>
        <taxon>Rhodocyclaceae</taxon>
        <taxon>Aromatoleum</taxon>
    </lineage>
</organism>
<dbReference type="AlphaFoldDB" id="A0A1N6WZ96"/>
<protein>
    <submittedName>
        <fullName evidence="1">Uncharacterized protein</fullName>
    </submittedName>
</protein>
<sequence length="189" mass="20338">MSVSAQAVLVEIVRGTVQLPAIAAAVGGGSKAVVMAVQRLKRRGLVTAVATGEYAPTEAGRMFLAEGRQVASGQGKRLHTRTRGLRQRVWWVLRARGTVSLPDLLSTLSDGSERDACANLSAYLRALERAGFVAVLEQRHPGHTPTSNGYKRYRLVRNNGRQAPVVRQAHGVVFDPNSGETFAIRRGAA</sequence>
<dbReference type="Proteomes" id="UP000186819">
    <property type="component" value="Unassembled WGS sequence"/>
</dbReference>
<dbReference type="STRING" id="34027.SAMN05421829_108131"/>
<accession>A0A1N6WZ96</accession>
<name>A0A1N6WZ96_9RHOO</name>
<evidence type="ECO:0000313" key="1">
    <source>
        <dbReference type="EMBL" id="SIQ95397.1"/>
    </source>
</evidence>
<evidence type="ECO:0000313" key="2">
    <source>
        <dbReference type="Proteomes" id="UP000186819"/>
    </source>
</evidence>
<keyword evidence="2" id="KW-1185">Reference proteome</keyword>
<gene>
    <name evidence="1" type="ORF">SAMN05421829_108131</name>
</gene>
<proteinExistence type="predicted"/>
<reference evidence="2" key="1">
    <citation type="submission" date="2017-01" db="EMBL/GenBank/DDBJ databases">
        <authorList>
            <person name="Varghese N."/>
            <person name="Submissions S."/>
        </authorList>
    </citation>
    <scope>NUCLEOTIDE SEQUENCE [LARGE SCALE GENOMIC DNA]</scope>
    <source>
        <strain evidence="2">ATCC 51758</strain>
    </source>
</reference>
<dbReference type="EMBL" id="FTMD01000008">
    <property type="protein sequence ID" value="SIQ95397.1"/>
    <property type="molecule type" value="Genomic_DNA"/>
</dbReference>